<evidence type="ECO:0000256" key="4">
    <source>
        <dbReference type="ARBA" id="ARBA00023136"/>
    </source>
</evidence>
<dbReference type="SUPFAM" id="SSF103481">
    <property type="entry name" value="Multidrug resistance efflux transporter EmrE"/>
    <property type="match status" value="1"/>
</dbReference>
<comment type="subcellular location">
    <subcellularLocation>
        <location evidence="1">Membrane</location>
        <topology evidence="1">Multi-pass membrane protein</topology>
    </subcellularLocation>
</comment>
<dbReference type="FunCoup" id="A0A168L8U1">
    <property type="interactions" value="46"/>
</dbReference>
<keyword evidence="8" id="KW-1185">Reference proteome</keyword>
<dbReference type="OrthoDB" id="408493at2759"/>
<dbReference type="InParanoid" id="A0A168L8U1"/>
<dbReference type="Pfam" id="PF04142">
    <property type="entry name" value="Nuc_sug_transp"/>
    <property type="match status" value="2"/>
</dbReference>
<dbReference type="AlphaFoldDB" id="A0A168L8U1"/>
<keyword evidence="4 6" id="KW-0472">Membrane</keyword>
<evidence type="ECO:0000313" key="7">
    <source>
        <dbReference type="EMBL" id="SAL96297.1"/>
    </source>
</evidence>
<reference evidence="7" key="1">
    <citation type="submission" date="2016-04" db="EMBL/GenBank/DDBJ databases">
        <authorList>
            <person name="Evans L.H."/>
            <person name="Alamgir A."/>
            <person name="Owens N."/>
            <person name="Weber N.D."/>
            <person name="Virtaneva K."/>
            <person name="Barbian K."/>
            <person name="Babar A."/>
            <person name="Rosenke K."/>
        </authorList>
    </citation>
    <scope>NUCLEOTIDE SEQUENCE [LARGE SCALE GENOMIC DNA]</scope>
    <source>
        <strain evidence="7">CBS 101.48</strain>
    </source>
</reference>
<accession>A0A168L8U1</accession>
<evidence type="ECO:0000256" key="1">
    <source>
        <dbReference type="ARBA" id="ARBA00004141"/>
    </source>
</evidence>
<dbReference type="PANTHER" id="PTHR10231">
    <property type="entry name" value="NUCLEOTIDE-SUGAR TRANSMEMBRANE TRANSPORTER"/>
    <property type="match status" value="1"/>
</dbReference>
<feature type="transmembrane region" description="Helical" evidence="6">
    <location>
        <begin position="373"/>
        <end position="392"/>
    </location>
</feature>
<evidence type="ECO:0000313" key="8">
    <source>
        <dbReference type="Proteomes" id="UP000078561"/>
    </source>
</evidence>
<name>A0A168L8U1_ABSGL</name>
<feature type="transmembrane region" description="Helical" evidence="6">
    <location>
        <begin position="53"/>
        <end position="77"/>
    </location>
</feature>
<evidence type="ECO:0000256" key="6">
    <source>
        <dbReference type="SAM" id="Phobius"/>
    </source>
</evidence>
<protein>
    <recommendedName>
        <fullName evidence="9">UDP-galactose transporter</fullName>
    </recommendedName>
</protein>
<dbReference type="InterPro" id="IPR007271">
    <property type="entry name" value="Nuc_sug_transpt"/>
</dbReference>
<dbReference type="GO" id="GO:0015165">
    <property type="term" value="F:pyrimidine nucleotide-sugar transmembrane transporter activity"/>
    <property type="evidence" value="ECO:0007669"/>
    <property type="project" value="InterPro"/>
</dbReference>
<evidence type="ECO:0008006" key="9">
    <source>
        <dbReference type="Google" id="ProtNLM"/>
    </source>
</evidence>
<sequence>MHDGSFSSYTLGITPFGSTIPLKYLSLLVLVVQNSALILVMRYTRASVPDDQLYLASTAVVMSEVIKGLACVGLLHYSGPPHQRSLQRLTSLLHRELITNWRETAKLGIPATLYLIQNNLQYVAATNLDAATFQVTYQLKILTTAFFSVVILKRSLVRLKWIALGLLTFGIALVVLPKDASAAAMAYLIGNNEDVSTLDQQSTVNINDVGNQSNAKGFFAVLMACVLSGLAGVYFEKILKAPATKPMPEVVNTRMDEEAAESLVEGNKSTSASDDGMDGGNSGRGTAKRVVVVDHDDDDDDNDDNADGQGGIGLRDIHGRREDVMQTQQQNQLWVRNLQMSFFSILLGLIFVVMLQDGATIVQKGFFVNYNSLTWLVIAIQAFGGLVVALVVKYADNILKGFATSISIILSSLVSVWFFNFTLSGTFILGTALVIYSTYLYGL</sequence>
<feature type="transmembrane region" description="Helical" evidence="6">
    <location>
        <begin position="159"/>
        <end position="176"/>
    </location>
</feature>
<dbReference type="InterPro" id="IPR037185">
    <property type="entry name" value="EmrE-like"/>
</dbReference>
<dbReference type="EMBL" id="LT550921">
    <property type="protein sequence ID" value="SAL96297.1"/>
    <property type="molecule type" value="Genomic_DNA"/>
</dbReference>
<dbReference type="PIRSF" id="PIRSF005799">
    <property type="entry name" value="UDP-gal_transpt"/>
    <property type="match status" value="1"/>
</dbReference>
<evidence type="ECO:0000256" key="2">
    <source>
        <dbReference type="ARBA" id="ARBA00022692"/>
    </source>
</evidence>
<feature type="transmembrane region" description="Helical" evidence="6">
    <location>
        <begin position="135"/>
        <end position="152"/>
    </location>
</feature>
<evidence type="ECO:0000256" key="5">
    <source>
        <dbReference type="SAM" id="MobiDB-lite"/>
    </source>
</evidence>
<proteinExistence type="predicted"/>
<dbReference type="NCBIfam" id="TIGR00803">
    <property type="entry name" value="nst"/>
    <property type="match status" value="2"/>
</dbReference>
<dbReference type="OMA" id="IEEDMMT"/>
<feature type="transmembrane region" description="Helical" evidence="6">
    <location>
        <begin position="333"/>
        <end position="353"/>
    </location>
</feature>
<feature type="transmembrane region" description="Helical" evidence="6">
    <location>
        <begin position="217"/>
        <end position="235"/>
    </location>
</feature>
<keyword evidence="3 6" id="KW-1133">Transmembrane helix</keyword>
<gene>
    <name evidence="7" type="primary">ABSGL_01693.1 scaffold 2091</name>
</gene>
<organism evidence="7">
    <name type="scientific">Absidia glauca</name>
    <name type="common">Pin mould</name>
    <dbReference type="NCBI Taxonomy" id="4829"/>
    <lineage>
        <taxon>Eukaryota</taxon>
        <taxon>Fungi</taxon>
        <taxon>Fungi incertae sedis</taxon>
        <taxon>Mucoromycota</taxon>
        <taxon>Mucoromycotina</taxon>
        <taxon>Mucoromycetes</taxon>
        <taxon>Mucorales</taxon>
        <taxon>Cunninghamellaceae</taxon>
        <taxon>Absidia</taxon>
    </lineage>
</organism>
<evidence type="ECO:0000256" key="3">
    <source>
        <dbReference type="ARBA" id="ARBA00022989"/>
    </source>
</evidence>
<keyword evidence="2 6" id="KW-0812">Transmembrane</keyword>
<dbReference type="GO" id="GO:0000139">
    <property type="term" value="C:Golgi membrane"/>
    <property type="evidence" value="ECO:0007669"/>
    <property type="project" value="InterPro"/>
</dbReference>
<feature type="transmembrane region" description="Helical" evidence="6">
    <location>
        <begin position="20"/>
        <end position="41"/>
    </location>
</feature>
<dbReference type="Proteomes" id="UP000078561">
    <property type="component" value="Unassembled WGS sequence"/>
</dbReference>
<feature type="region of interest" description="Disordered" evidence="5">
    <location>
        <begin position="257"/>
        <end position="287"/>
    </location>
</feature>
<dbReference type="STRING" id="4829.A0A168L8U1"/>